<dbReference type="EMBL" id="ADVL01000111">
    <property type="protein sequence ID" value="EFH13161.1"/>
    <property type="molecule type" value="Genomic_DNA"/>
</dbReference>
<comment type="caution">
    <text evidence="1">The sequence shown here is derived from an EMBL/GenBank/DDBJ whole genome shotgun (WGS) entry which is preliminary data.</text>
</comment>
<evidence type="ECO:0000313" key="2">
    <source>
        <dbReference type="Proteomes" id="UP000005324"/>
    </source>
</evidence>
<dbReference type="Proteomes" id="UP000005324">
    <property type="component" value="Unassembled WGS sequence"/>
</dbReference>
<name>D5RHR8_9PROT</name>
<accession>D5RHR8</accession>
<protein>
    <submittedName>
        <fullName evidence="1">Uncharacterized protein</fullName>
    </submittedName>
</protein>
<dbReference type="AlphaFoldDB" id="D5RHR8"/>
<proteinExistence type="predicted"/>
<gene>
    <name evidence="1" type="ORF">HMPREF0731_0628</name>
</gene>
<sequence>MRPSSKELGLFHYPQLKHIDTNSKSFQNHFFTKRKHHVGYG</sequence>
<reference evidence="1 2" key="1">
    <citation type="submission" date="2010-04" db="EMBL/GenBank/DDBJ databases">
        <authorList>
            <person name="Qin X."/>
            <person name="Bachman B."/>
            <person name="Battles P."/>
            <person name="Bell A."/>
            <person name="Bess C."/>
            <person name="Bickham C."/>
            <person name="Chaboub L."/>
            <person name="Chen D."/>
            <person name="Coyle M."/>
            <person name="Deiros D.R."/>
            <person name="Dinh H."/>
            <person name="Forbes L."/>
            <person name="Fowler G."/>
            <person name="Francisco L."/>
            <person name="Fu Q."/>
            <person name="Gubbala S."/>
            <person name="Hale W."/>
            <person name="Han Y."/>
            <person name="Hemphill L."/>
            <person name="Highlander S.K."/>
            <person name="Hirani K."/>
            <person name="Hogues M."/>
            <person name="Jackson L."/>
            <person name="Jakkamsetti A."/>
            <person name="Javaid M."/>
            <person name="Jiang H."/>
            <person name="Korchina V."/>
            <person name="Kovar C."/>
            <person name="Lara F."/>
            <person name="Lee S."/>
            <person name="Mata R."/>
            <person name="Mathew T."/>
            <person name="Moen C."/>
            <person name="Morales K."/>
            <person name="Munidasa M."/>
            <person name="Nazareth L."/>
            <person name="Ngo R."/>
            <person name="Nguyen L."/>
            <person name="Okwuonu G."/>
            <person name="Ongeri F."/>
            <person name="Patil S."/>
            <person name="Petrosino J."/>
            <person name="Pham C."/>
            <person name="Pham P."/>
            <person name="Pu L.-L."/>
            <person name="Puazo M."/>
            <person name="Raj R."/>
            <person name="Reid J."/>
            <person name="Rouhana J."/>
            <person name="Saada N."/>
            <person name="Shang Y."/>
            <person name="Simmons D."/>
            <person name="Thornton R."/>
            <person name="Warren J."/>
            <person name="Weissenberger G."/>
            <person name="Zhang J."/>
            <person name="Zhang L."/>
            <person name="Zhou C."/>
            <person name="Zhu D."/>
            <person name="Muzny D."/>
            <person name="Worley K."/>
            <person name="Gibbs R."/>
        </authorList>
    </citation>
    <scope>NUCLEOTIDE SEQUENCE [LARGE SCALE GENOMIC DNA]</scope>
    <source>
        <strain evidence="1 2">ATCC 49957</strain>
    </source>
</reference>
<evidence type="ECO:0000313" key="1">
    <source>
        <dbReference type="EMBL" id="EFH13161.1"/>
    </source>
</evidence>
<dbReference type="HOGENOM" id="CLU_3275975_0_0_5"/>
<organism evidence="1 2">
    <name type="scientific">Pseudoroseomonas cervicalis ATCC 49957</name>
    <dbReference type="NCBI Taxonomy" id="525371"/>
    <lineage>
        <taxon>Bacteria</taxon>
        <taxon>Pseudomonadati</taxon>
        <taxon>Pseudomonadota</taxon>
        <taxon>Alphaproteobacteria</taxon>
        <taxon>Acetobacterales</taxon>
        <taxon>Roseomonadaceae</taxon>
        <taxon>Roseomonas</taxon>
    </lineage>
</organism>
<keyword evidence="2" id="KW-1185">Reference proteome</keyword>